<proteinExistence type="predicted"/>
<dbReference type="EMBL" id="CP042912">
    <property type="protein sequence ID" value="QEG20782.1"/>
    <property type="molecule type" value="Genomic_DNA"/>
</dbReference>
<dbReference type="SUPFAM" id="SSF53756">
    <property type="entry name" value="UDP-Glycosyltransferase/glycogen phosphorylase"/>
    <property type="match status" value="1"/>
</dbReference>
<keyword evidence="3" id="KW-1185">Reference proteome</keyword>
<dbReference type="STRING" id="980251.GCA_001642875_03068"/>
<dbReference type="Pfam" id="PF00534">
    <property type="entry name" value="Glycos_transf_1"/>
    <property type="match status" value="1"/>
</dbReference>
<organism evidence="2 3">
    <name type="scientific">Mariniblastus fucicola</name>
    <dbReference type="NCBI Taxonomy" id="980251"/>
    <lineage>
        <taxon>Bacteria</taxon>
        <taxon>Pseudomonadati</taxon>
        <taxon>Planctomycetota</taxon>
        <taxon>Planctomycetia</taxon>
        <taxon>Pirellulales</taxon>
        <taxon>Pirellulaceae</taxon>
        <taxon>Mariniblastus</taxon>
    </lineage>
</organism>
<dbReference type="Gene3D" id="3.40.50.2000">
    <property type="entry name" value="Glycogen Phosphorylase B"/>
    <property type="match status" value="2"/>
</dbReference>
<dbReference type="CDD" id="cd03801">
    <property type="entry name" value="GT4_PimA-like"/>
    <property type="match status" value="1"/>
</dbReference>
<dbReference type="PANTHER" id="PTHR12526:SF638">
    <property type="entry name" value="SPORE COAT PROTEIN SA"/>
    <property type="match status" value="1"/>
</dbReference>
<keyword evidence="2" id="KW-0328">Glycosyltransferase</keyword>
<evidence type="ECO:0000259" key="1">
    <source>
        <dbReference type="Pfam" id="PF00534"/>
    </source>
</evidence>
<keyword evidence="2" id="KW-0808">Transferase</keyword>
<dbReference type="RefSeq" id="WP_157665191.1">
    <property type="nucleotide sequence ID" value="NZ_CP042912.1"/>
</dbReference>
<reference evidence="2 3" key="1">
    <citation type="submission" date="2019-08" db="EMBL/GenBank/DDBJ databases">
        <title>Deep-cultivation of Planctomycetes and their phenomic and genomic characterization uncovers novel biology.</title>
        <authorList>
            <person name="Wiegand S."/>
            <person name="Jogler M."/>
            <person name="Boedeker C."/>
            <person name="Pinto D."/>
            <person name="Vollmers J."/>
            <person name="Rivas-Marin E."/>
            <person name="Kohn T."/>
            <person name="Peeters S.H."/>
            <person name="Heuer A."/>
            <person name="Rast P."/>
            <person name="Oberbeckmann S."/>
            <person name="Bunk B."/>
            <person name="Jeske O."/>
            <person name="Meyerdierks A."/>
            <person name="Storesund J.E."/>
            <person name="Kallscheuer N."/>
            <person name="Luecker S."/>
            <person name="Lage O.M."/>
            <person name="Pohl T."/>
            <person name="Merkel B.J."/>
            <person name="Hornburger P."/>
            <person name="Mueller R.-W."/>
            <person name="Bruemmer F."/>
            <person name="Labrenz M."/>
            <person name="Spormann A.M."/>
            <person name="Op den Camp H."/>
            <person name="Overmann J."/>
            <person name="Amann R."/>
            <person name="Jetten M.S.M."/>
            <person name="Mascher T."/>
            <person name="Medema M.H."/>
            <person name="Devos D.P."/>
            <person name="Kaster A.-K."/>
            <person name="Ovreas L."/>
            <person name="Rohde M."/>
            <person name="Galperin M.Y."/>
            <person name="Jogler C."/>
        </authorList>
    </citation>
    <scope>NUCLEOTIDE SEQUENCE [LARGE SCALE GENOMIC DNA]</scope>
    <source>
        <strain evidence="2 3">FC18</strain>
    </source>
</reference>
<dbReference type="GO" id="GO:0016757">
    <property type="term" value="F:glycosyltransferase activity"/>
    <property type="evidence" value="ECO:0007669"/>
    <property type="project" value="UniProtKB-KW"/>
</dbReference>
<feature type="domain" description="Glycosyl transferase family 1" evidence="1">
    <location>
        <begin position="194"/>
        <end position="352"/>
    </location>
</feature>
<name>A0A5B9P6Z8_9BACT</name>
<dbReference type="AlphaFoldDB" id="A0A5B9P6Z8"/>
<protein>
    <submittedName>
        <fullName evidence="2">UDP-D-galactose:(Glucosyl)lipopolysaccharide-1, 6-D-galactosyltransferase</fullName>
    </submittedName>
</protein>
<accession>A0A5B9P6Z8</accession>
<evidence type="ECO:0000313" key="3">
    <source>
        <dbReference type="Proteomes" id="UP000322214"/>
    </source>
</evidence>
<evidence type="ECO:0000313" key="2">
    <source>
        <dbReference type="EMBL" id="QEG20782.1"/>
    </source>
</evidence>
<gene>
    <name evidence="2" type="ORF">MFFC18_06330</name>
</gene>
<dbReference type="Proteomes" id="UP000322214">
    <property type="component" value="Chromosome"/>
</dbReference>
<dbReference type="PANTHER" id="PTHR12526">
    <property type="entry name" value="GLYCOSYLTRANSFERASE"/>
    <property type="match status" value="1"/>
</dbReference>
<dbReference type="KEGG" id="mff:MFFC18_06330"/>
<dbReference type="InterPro" id="IPR001296">
    <property type="entry name" value="Glyco_trans_1"/>
</dbReference>
<sequence length="375" mass="43234">MKFGFYSCMSGMPWGGSEVLWYKAAKQLQRMDHEVCVSFKWWPYKAFQLEDLEKHGAHLWLRNKPKSKIKAMVSRFGPAETAESWITTHRPDAVLITLGYHPDQIEIADACIRNKVPYAINLQCASSFFFIPADRLDNYRRWYSNADKVLFVSDENRHKLENNIALRLDENAEIVSNPFNVDYNSDVPWPEQNGQQKFRVACVGRVHFQSKGQDIIVDVMKQDKWKKRPIEVTFYGHDQGNKGQLESLIEMHGLHDKLKFGGYVKDVKDIWAANHALMLPSRYEGAPLVVTEAMLCGRFAITTNLGRNAELMDDNVSGFIAEGATVGLFDEALERAWQKREHWQQIGQLARQHIRERYPEDPIGEYADKILALVK</sequence>